<dbReference type="Pfam" id="PF20146">
    <property type="entry name" value="NRF"/>
    <property type="match status" value="1"/>
</dbReference>
<feature type="transmembrane region" description="Helical" evidence="1">
    <location>
        <begin position="361"/>
        <end position="379"/>
    </location>
</feature>
<feature type="transmembrane region" description="Helical" evidence="1">
    <location>
        <begin position="391"/>
        <end position="410"/>
    </location>
</feature>
<dbReference type="Proteomes" id="UP001075354">
    <property type="component" value="Chromosome 3"/>
</dbReference>
<keyword evidence="1" id="KW-0812">Transmembrane</keyword>
<protein>
    <recommendedName>
        <fullName evidence="6">Nose resistant to fluoxetine protein 6-like</fullName>
    </recommendedName>
</protein>
<sequence length="626" mass="68490">MWDSSVRAPRGALWGELWQMGSYDECLAAPVAPHLQMRAHLPGTAFCLATLQIRAASSDRELRGSAWEAIKPPHHRLQVSRHRTRWAMCVPSSCGPPELAALLSRPLRRLAAPHGLDATLSVDPELWQQQDRHGGGAGSEPDLQHAVRILTWLVTWTVFCTILDMTGRPGLVVRAFSVRRNWRALWAGSAGADAADPKEAVVVDERDDIALVHPAKAIGVMLVVVGHRGEALMASPVVNANDIEKMYSSFLDVFMLNGSVVVDIFFVVGGMLLSWTVLGCIQRGRRLHLASLYVYRYIRLVPAYAATIAFLAVGLPALGSGPLWGATVVEEAHRCRRRWWTNLLFVNNVIRQDKPCLDPSWYLACDTQLFAVAAPLVLLVPTQPRLVRRALGLVLAVGVLYPAAVTWRLGLDGTLVPTPDTLGRMATTPAHMYVYVNAACRSGPYFLGVAAGWYLRHLRARSQQPPKALFWCTPPLLVAMLAVVAAAAVFYPPLVLTPTPRWVHVAYAGLFRTACASAYTAAIVALAALQLNGERRVTAIFNAFRPWSRLSYCVFLTHTLVQLYSVGQQRAPAVYSTWDTVVQSVPDLALASLAALLLHLTVEAPCNAILHSVRAKRHPAPDGGTC</sequence>
<name>A0AAV7XWZ3_9NEOP</name>
<feature type="transmembrane region" description="Helical" evidence="1">
    <location>
        <begin position="254"/>
        <end position="277"/>
    </location>
</feature>
<reference evidence="4" key="1">
    <citation type="submission" date="2022-12" db="EMBL/GenBank/DDBJ databases">
        <title>Chromosome-level genome assembly of the bean flower thrips Megalurothrips usitatus.</title>
        <authorList>
            <person name="Ma L."/>
            <person name="Liu Q."/>
            <person name="Li H."/>
            <person name="Cai W."/>
        </authorList>
    </citation>
    <scope>NUCLEOTIDE SEQUENCE</scope>
    <source>
        <strain evidence="4">Cailab_2022a</strain>
    </source>
</reference>
<gene>
    <name evidence="4" type="ORF">ONE63_006319</name>
</gene>
<feature type="transmembrane region" description="Helical" evidence="1">
    <location>
        <begin position="468"/>
        <end position="490"/>
    </location>
</feature>
<proteinExistence type="predicted"/>
<evidence type="ECO:0000313" key="4">
    <source>
        <dbReference type="EMBL" id="KAJ1529547.1"/>
    </source>
</evidence>
<evidence type="ECO:0008006" key="6">
    <source>
        <dbReference type="Google" id="ProtNLM"/>
    </source>
</evidence>
<evidence type="ECO:0000259" key="3">
    <source>
        <dbReference type="Pfam" id="PF20146"/>
    </source>
</evidence>
<evidence type="ECO:0000259" key="2">
    <source>
        <dbReference type="Pfam" id="PF01757"/>
    </source>
</evidence>
<dbReference type="AlphaFoldDB" id="A0AAV7XWZ3"/>
<dbReference type="PANTHER" id="PTHR11161">
    <property type="entry name" value="O-ACYLTRANSFERASE"/>
    <property type="match status" value="1"/>
</dbReference>
<dbReference type="InterPro" id="IPR002656">
    <property type="entry name" value="Acyl_transf_3_dom"/>
</dbReference>
<keyword evidence="1" id="KW-1133">Transmembrane helix</keyword>
<evidence type="ECO:0000313" key="5">
    <source>
        <dbReference type="Proteomes" id="UP001075354"/>
    </source>
</evidence>
<dbReference type="Pfam" id="PF01757">
    <property type="entry name" value="Acyl_transf_3"/>
    <property type="match status" value="1"/>
</dbReference>
<dbReference type="InterPro" id="IPR052728">
    <property type="entry name" value="O2_lipid_transport_reg"/>
</dbReference>
<keyword evidence="5" id="KW-1185">Reference proteome</keyword>
<feature type="transmembrane region" description="Helical" evidence="1">
    <location>
        <begin position="430"/>
        <end position="456"/>
    </location>
</feature>
<feature type="transmembrane region" description="Helical" evidence="1">
    <location>
        <begin position="510"/>
        <end position="529"/>
    </location>
</feature>
<feature type="transmembrane region" description="Helical" evidence="1">
    <location>
        <begin position="297"/>
        <end position="318"/>
    </location>
</feature>
<comment type="caution">
    <text evidence="4">The sequence shown here is derived from an EMBL/GenBank/DDBJ whole genome shotgun (WGS) entry which is preliminary data.</text>
</comment>
<dbReference type="GO" id="GO:0016747">
    <property type="term" value="F:acyltransferase activity, transferring groups other than amino-acyl groups"/>
    <property type="evidence" value="ECO:0007669"/>
    <property type="project" value="InterPro"/>
</dbReference>
<dbReference type="EMBL" id="JAPTSV010000003">
    <property type="protein sequence ID" value="KAJ1529547.1"/>
    <property type="molecule type" value="Genomic_DNA"/>
</dbReference>
<feature type="domain" description="Nose resistant-to-fluoxetine protein N-terminal" evidence="3">
    <location>
        <begin position="1"/>
        <end position="102"/>
    </location>
</feature>
<dbReference type="PANTHER" id="PTHR11161:SF0">
    <property type="entry name" value="O-ACYLTRANSFERASE LIKE PROTEIN"/>
    <property type="match status" value="1"/>
</dbReference>
<evidence type="ECO:0000256" key="1">
    <source>
        <dbReference type="SAM" id="Phobius"/>
    </source>
</evidence>
<accession>A0AAV7XWZ3</accession>
<dbReference type="InterPro" id="IPR006621">
    <property type="entry name" value="Nose-resist-to-fluoxetine_N"/>
</dbReference>
<feature type="domain" description="Acyltransferase 3" evidence="2">
    <location>
        <begin position="215"/>
        <end position="567"/>
    </location>
</feature>
<keyword evidence="1" id="KW-0472">Membrane</keyword>
<organism evidence="4 5">
    <name type="scientific">Megalurothrips usitatus</name>
    <name type="common">bean blossom thrips</name>
    <dbReference type="NCBI Taxonomy" id="439358"/>
    <lineage>
        <taxon>Eukaryota</taxon>
        <taxon>Metazoa</taxon>
        <taxon>Ecdysozoa</taxon>
        <taxon>Arthropoda</taxon>
        <taxon>Hexapoda</taxon>
        <taxon>Insecta</taxon>
        <taxon>Pterygota</taxon>
        <taxon>Neoptera</taxon>
        <taxon>Paraneoptera</taxon>
        <taxon>Thysanoptera</taxon>
        <taxon>Terebrantia</taxon>
        <taxon>Thripoidea</taxon>
        <taxon>Thripidae</taxon>
        <taxon>Megalurothrips</taxon>
    </lineage>
</organism>